<organism evidence="5 6">
    <name type="scientific">Listeria immobilis</name>
    <dbReference type="NCBI Taxonomy" id="2713502"/>
    <lineage>
        <taxon>Bacteria</taxon>
        <taxon>Bacillati</taxon>
        <taxon>Bacillota</taxon>
        <taxon>Bacilli</taxon>
        <taxon>Bacillales</taxon>
        <taxon>Listeriaceae</taxon>
        <taxon>Listeria</taxon>
    </lineage>
</organism>
<dbReference type="Pfam" id="PF03734">
    <property type="entry name" value="YkuD"/>
    <property type="match status" value="1"/>
</dbReference>
<comment type="caution">
    <text evidence="5">The sequence shown here is derived from an EMBL/GenBank/DDBJ whole genome shotgun (WGS) entry which is preliminary data.</text>
</comment>
<feature type="domain" description="L,D-TPase catalytic" evidence="4">
    <location>
        <begin position="278"/>
        <end position="442"/>
    </location>
</feature>
<dbReference type="InterPro" id="IPR054544">
    <property type="entry name" value="Pest_crys_Cry1Aa_dom-IV"/>
</dbReference>
<dbReference type="EMBL" id="JAASTW010000006">
    <property type="protein sequence ID" value="MBC1488723.1"/>
    <property type="molecule type" value="Genomic_DNA"/>
</dbReference>
<evidence type="ECO:0000256" key="2">
    <source>
        <dbReference type="SAM" id="MobiDB-lite"/>
    </source>
</evidence>
<evidence type="ECO:0000259" key="4">
    <source>
        <dbReference type="PROSITE" id="PS52029"/>
    </source>
</evidence>
<name>A0A7X0X6V7_9LIST</name>
<keyword evidence="1" id="KW-0133">Cell shape</keyword>
<accession>A0A7X0X6V7</accession>
<dbReference type="PROSITE" id="PS52029">
    <property type="entry name" value="LD_TPASE"/>
    <property type="match status" value="1"/>
</dbReference>
<feature type="active site" description="Nucleophile" evidence="1">
    <location>
        <position position="418"/>
    </location>
</feature>
<dbReference type="Pfam" id="PF18449">
    <property type="entry name" value="Endotoxin_C2"/>
    <property type="match status" value="1"/>
</dbReference>
<dbReference type="RefSeq" id="WP_185380911.1">
    <property type="nucleotide sequence ID" value="NZ_JAASTW010000006.1"/>
</dbReference>
<feature type="compositionally biased region" description="Low complexity" evidence="2">
    <location>
        <begin position="209"/>
        <end position="261"/>
    </location>
</feature>
<keyword evidence="1" id="KW-0573">Peptidoglycan synthesis</keyword>
<evidence type="ECO:0000256" key="1">
    <source>
        <dbReference type="PROSITE-ProRule" id="PRU01373"/>
    </source>
</evidence>
<dbReference type="AlphaFoldDB" id="A0A7X0X6V7"/>
<keyword evidence="3" id="KW-1133">Transmembrane helix</keyword>
<evidence type="ECO:0000313" key="5">
    <source>
        <dbReference type="EMBL" id="MBC1488723.1"/>
    </source>
</evidence>
<feature type="compositionally biased region" description="Polar residues" evidence="2">
    <location>
        <begin position="190"/>
        <end position="208"/>
    </location>
</feature>
<sequence length="451" mass="49206">MKGKRTIWIVVCSFLALIIFVSVSLVKHQEAVKAEEKQEQKEKVAKDKEEALVSNTTSSIENLFTDENQNKLSDTYKIEDVENIEKQMKQIKSNSIQKKLTAELEKAKKLFSQVQLAQKQVLGLFKDNTKKELATNVTTDLIDKAEKVQQATPQELAKKNLQKDIALARKLLTQKEQEAKKEQTKKATENTVENKVSSGTNEGSSNGQAKESNASSNKANSNGSNQKEGSSASNSSGNISGSGKQSAGSNSSSKGNSNTANQPTIAKTNLAQRSNQIITVIASGSSAQVKLWEKSNGTWKQTLSTYGHVGSQGVGTGSEYASRTPRGAYGLSFAFGTHNPGTKLGFRQITKNSYWISNVKDSQYNTWQERSSSSSKDEHLADYPTQYEYAMALNYNHGVGGGSAIFLHVDNGQATAGCISVPRSTMLQLMKTIRSGAYIVNVNSEQELLNY</sequence>
<dbReference type="PANTHER" id="PTHR38589">
    <property type="entry name" value="BLR0621 PROTEIN"/>
    <property type="match status" value="1"/>
</dbReference>
<keyword evidence="3" id="KW-0812">Transmembrane</keyword>
<feature type="transmembrane region" description="Helical" evidence="3">
    <location>
        <begin position="7"/>
        <end position="26"/>
    </location>
</feature>
<reference evidence="5 6" key="1">
    <citation type="submission" date="2020-03" db="EMBL/GenBank/DDBJ databases">
        <title>Soil Listeria distribution.</title>
        <authorList>
            <person name="Liao J."/>
            <person name="Wiedmann M."/>
        </authorList>
    </citation>
    <scope>NUCLEOTIDE SEQUENCE [LARGE SCALE GENOMIC DNA]</scope>
    <source>
        <strain evidence="5 6">FSL L7-1554</strain>
    </source>
</reference>
<proteinExistence type="predicted"/>
<dbReference type="GO" id="GO:0071555">
    <property type="term" value="P:cell wall organization"/>
    <property type="evidence" value="ECO:0007669"/>
    <property type="project" value="UniProtKB-UniRule"/>
</dbReference>
<gene>
    <name evidence="5" type="ORF">HCJ38_06790</name>
</gene>
<feature type="compositionally biased region" description="Basic and acidic residues" evidence="2">
    <location>
        <begin position="176"/>
        <end position="188"/>
    </location>
</feature>
<evidence type="ECO:0000256" key="3">
    <source>
        <dbReference type="SAM" id="Phobius"/>
    </source>
</evidence>
<dbReference type="InterPro" id="IPR005490">
    <property type="entry name" value="LD_TPept_cat_dom"/>
</dbReference>
<dbReference type="PANTHER" id="PTHR38589:SF1">
    <property type="entry name" value="BLR0621 PROTEIN"/>
    <property type="match status" value="1"/>
</dbReference>
<keyword evidence="1" id="KW-0961">Cell wall biogenesis/degradation</keyword>
<dbReference type="GO" id="GO:0008360">
    <property type="term" value="P:regulation of cell shape"/>
    <property type="evidence" value="ECO:0007669"/>
    <property type="project" value="UniProtKB-UniRule"/>
</dbReference>
<dbReference type="Proteomes" id="UP000561617">
    <property type="component" value="Unassembled WGS sequence"/>
</dbReference>
<comment type="pathway">
    <text evidence="1">Cell wall biogenesis; peptidoglycan biosynthesis.</text>
</comment>
<feature type="region of interest" description="Disordered" evidence="2">
    <location>
        <begin position="176"/>
        <end position="262"/>
    </location>
</feature>
<keyword evidence="3" id="KW-0472">Membrane</keyword>
<feature type="active site" description="Proton donor/acceptor" evidence="1">
    <location>
        <position position="408"/>
    </location>
</feature>
<evidence type="ECO:0000313" key="6">
    <source>
        <dbReference type="Proteomes" id="UP000561617"/>
    </source>
</evidence>
<dbReference type="GO" id="GO:0009252">
    <property type="term" value="P:peptidoglycan biosynthetic process"/>
    <property type="evidence" value="ECO:0007669"/>
    <property type="project" value="UniProtKB-KW"/>
</dbReference>
<dbReference type="GO" id="GO:0016740">
    <property type="term" value="F:transferase activity"/>
    <property type="evidence" value="ECO:0007669"/>
    <property type="project" value="InterPro"/>
</dbReference>
<protein>
    <submittedName>
        <fullName evidence="5">L,D-transpeptidase family protein</fullName>
    </submittedName>
</protein>